<sequence>MNQSSNHFPNRNPVIEPMNPRAVLPFPPSFSSEK</sequence>
<dbReference type="EMBL" id="JAAIUW010000005">
    <property type="protein sequence ID" value="KAF7832915.1"/>
    <property type="molecule type" value="Genomic_DNA"/>
</dbReference>
<gene>
    <name evidence="2" type="ORF">G2W53_015248</name>
</gene>
<evidence type="ECO:0000313" key="3">
    <source>
        <dbReference type="Proteomes" id="UP000634136"/>
    </source>
</evidence>
<evidence type="ECO:0000313" key="2">
    <source>
        <dbReference type="EMBL" id="KAF7832915.1"/>
    </source>
</evidence>
<dbReference type="Proteomes" id="UP000634136">
    <property type="component" value="Unassembled WGS sequence"/>
</dbReference>
<reference evidence="2" key="1">
    <citation type="submission" date="2020-09" db="EMBL/GenBank/DDBJ databases">
        <title>Genome-Enabled Discovery of Anthraquinone Biosynthesis in Senna tora.</title>
        <authorList>
            <person name="Kang S.-H."/>
            <person name="Pandey R.P."/>
            <person name="Lee C.-M."/>
            <person name="Sim J.-S."/>
            <person name="Jeong J.-T."/>
            <person name="Choi B.-S."/>
            <person name="Jung M."/>
            <person name="Ginzburg D."/>
            <person name="Zhao K."/>
            <person name="Won S.Y."/>
            <person name="Oh T.-J."/>
            <person name="Yu Y."/>
            <person name="Kim N.-H."/>
            <person name="Lee O.R."/>
            <person name="Lee T.-H."/>
            <person name="Bashyal P."/>
            <person name="Kim T.-S."/>
            <person name="Lee W.-H."/>
            <person name="Kawkins C."/>
            <person name="Kim C.-K."/>
            <person name="Kim J.S."/>
            <person name="Ahn B.O."/>
            <person name="Rhee S.Y."/>
            <person name="Sohng J.K."/>
        </authorList>
    </citation>
    <scope>NUCLEOTIDE SEQUENCE</scope>
    <source>
        <tissue evidence="2">Leaf</tissue>
    </source>
</reference>
<dbReference type="AlphaFoldDB" id="A0A834WV32"/>
<protein>
    <submittedName>
        <fullName evidence="2">Uncharacterized protein</fullName>
    </submittedName>
</protein>
<proteinExistence type="predicted"/>
<keyword evidence="3" id="KW-1185">Reference proteome</keyword>
<comment type="caution">
    <text evidence="2">The sequence shown here is derived from an EMBL/GenBank/DDBJ whole genome shotgun (WGS) entry which is preliminary data.</text>
</comment>
<accession>A0A834WV32</accession>
<name>A0A834WV32_9FABA</name>
<organism evidence="2 3">
    <name type="scientific">Senna tora</name>
    <dbReference type="NCBI Taxonomy" id="362788"/>
    <lineage>
        <taxon>Eukaryota</taxon>
        <taxon>Viridiplantae</taxon>
        <taxon>Streptophyta</taxon>
        <taxon>Embryophyta</taxon>
        <taxon>Tracheophyta</taxon>
        <taxon>Spermatophyta</taxon>
        <taxon>Magnoliopsida</taxon>
        <taxon>eudicotyledons</taxon>
        <taxon>Gunneridae</taxon>
        <taxon>Pentapetalae</taxon>
        <taxon>rosids</taxon>
        <taxon>fabids</taxon>
        <taxon>Fabales</taxon>
        <taxon>Fabaceae</taxon>
        <taxon>Caesalpinioideae</taxon>
        <taxon>Cassia clade</taxon>
        <taxon>Senna</taxon>
    </lineage>
</organism>
<evidence type="ECO:0000256" key="1">
    <source>
        <dbReference type="SAM" id="MobiDB-lite"/>
    </source>
</evidence>
<feature type="region of interest" description="Disordered" evidence="1">
    <location>
        <begin position="1"/>
        <end position="34"/>
    </location>
</feature>